<feature type="compositionally biased region" description="Polar residues" evidence="2">
    <location>
        <begin position="13"/>
        <end position="23"/>
    </location>
</feature>
<keyword evidence="4" id="KW-1185">Reference proteome</keyword>
<dbReference type="STRING" id="1385511.GCA_000425225_00678"/>
<evidence type="ECO:0000256" key="2">
    <source>
        <dbReference type="SAM" id="MobiDB-lite"/>
    </source>
</evidence>
<dbReference type="EMBL" id="AVPF01000131">
    <property type="protein sequence ID" value="KGX83234.1"/>
    <property type="molecule type" value="Genomic_DNA"/>
</dbReference>
<feature type="region of interest" description="Disordered" evidence="2">
    <location>
        <begin position="1"/>
        <end position="46"/>
    </location>
</feature>
<reference evidence="3 4" key="1">
    <citation type="submission" date="2013-08" db="EMBL/GenBank/DDBJ databases">
        <authorList>
            <person name="Huang J."/>
            <person name="Wang G."/>
        </authorList>
    </citation>
    <scope>NUCLEOTIDE SEQUENCE [LARGE SCALE GENOMIC DNA]</scope>
    <source>
        <strain evidence="3 4">BH030004</strain>
    </source>
</reference>
<evidence type="ECO:0000256" key="1">
    <source>
        <dbReference type="NCBIfam" id="TIGR03093"/>
    </source>
</evidence>
<evidence type="ECO:0000313" key="3">
    <source>
        <dbReference type="EMBL" id="KGX83234.1"/>
    </source>
</evidence>
<organism evidence="3 4">
    <name type="scientific">Pontibacillus marinus BH030004 = DSM 16465</name>
    <dbReference type="NCBI Taxonomy" id="1385511"/>
    <lineage>
        <taxon>Bacteria</taxon>
        <taxon>Bacillati</taxon>
        <taxon>Bacillota</taxon>
        <taxon>Bacilli</taxon>
        <taxon>Bacillales</taxon>
        <taxon>Bacillaceae</taxon>
        <taxon>Pontibacillus</taxon>
    </lineage>
</organism>
<gene>
    <name evidence="3" type="ORF">N783_05255</name>
</gene>
<comment type="caution">
    <text evidence="3">The sequence shown here is derived from an EMBL/GenBank/DDBJ whole genome shotgun (WGS) entry which is preliminary data.</text>
</comment>
<dbReference type="AlphaFoldDB" id="A0A0A5FTJ5"/>
<dbReference type="InterPro" id="IPR017526">
    <property type="entry name" value="SASP_SspL"/>
</dbReference>
<sequence length="46" mass="5187">MSKRKNQNRGKEISSSVNPQGNSEDVADQQAKSKLEERAKKKNTKI</sequence>
<dbReference type="Proteomes" id="UP000030403">
    <property type="component" value="Unassembled WGS sequence"/>
</dbReference>
<dbReference type="OrthoDB" id="2706737at2"/>
<proteinExistence type="predicted"/>
<dbReference type="NCBIfam" id="TIGR03093">
    <property type="entry name" value="SASP_sspL"/>
    <property type="match status" value="1"/>
</dbReference>
<evidence type="ECO:0000313" key="4">
    <source>
        <dbReference type="Proteomes" id="UP000030403"/>
    </source>
</evidence>
<protein>
    <recommendedName>
        <fullName evidence="1">Small, acid-soluble spore protein L</fullName>
    </recommendedName>
</protein>
<accession>A0A0A5FTJ5</accession>
<name>A0A0A5FTJ5_9BACI</name>
<dbReference type="RefSeq" id="WP_081673077.1">
    <property type="nucleotide sequence ID" value="NZ_AVPF01000131.1"/>
</dbReference>
<dbReference type="eggNOG" id="ENOG5030CI7">
    <property type="taxonomic scope" value="Bacteria"/>
</dbReference>